<dbReference type="Proteomes" id="UP000800039">
    <property type="component" value="Unassembled WGS sequence"/>
</dbReference>
<evidence type="ECO:0008006" key="4">
    <source>
        <dbReference type="Google" id="ProtNLM"/>
    </source>
</evidence>
<dbReference type="InterPro" id="IPR007612">
    <property type="entry name" value="LOR"/>
</dbReference>
<dbReference type="PANTHER" id="PTHR31087:SF161">
    <property type="entry name" value="TUBBY C 2 FAMILY PROTEIN"/>
    <property type="match status" value="1"/>
</dbReference>
<keyword evidence="3" id="KW-1185">Reference proteome</keyword>
<dbReference type="Pfam" id="PF04525">
    <property type="entry name" value="LOR"/>
    <property type="match status" value="1"/>
</dbReference>
<evidence type="ECO:0000256" key="1">
    <source>
        <dbReference type="ARBA" id="ARBA00005437"/>
    </source>
</evidence>
<evidence type="ECO:0000313" key="3">
    <source>
        <dbReference type="Proteomes" id="UP000800039"/>
    </source>
</evidence>
<dbReference type="EMBL" id="ML976617">
    <property type="protein sequence ID" value="KAF1843109.1"/>
    <property type="molecule type" value="Genomic_DNA"/>
</dbReference>
<proteinExistence type="inferred from homology"/>
<organism evidence="2 3">
    <name type="scientific">Cucurbitaria berberidis CBS 394.84</name>
    <dbReference type="NCBI Taxonomy" id="1168544"/>
    <lineage>
        <taxon>Eukaryota</taxon>
        <taxon>Fungi</taxon>
        <taxon>Dikarya</taxon>
        <taxon>Ascomycota</taxon>
        <taxon>Pezizomycotina</taxon>
        <taxon>Dothideomycetes</taxon>
        <taxon>Pleosporomycetidae</taxon>
        <taxon>Pleosporales</taxon>
        <taxon>Pleosporineae</taxon>
        <taxon>Cucurbitariaceae</taxon>
        <taxon>Cucurbitaria</taxon>
    </lineage>
</organism>
<protein>
    <recommendedName>
        <fullName evidence="4">DUF567-domain-containing protein</fullName>
    </recommendedName>
</protein>
<dbReference type="AlphaFoldDB" id="A0A9P4L6B0"/>
<dbReference type="PANTHER" id="PTHR31087">
    <property type="match status" value="1"/>
</dbReference>
<dbReference type="Gene3D" id="2.40.160.200">
    <property type="entry name" value="LURP1-related"/>
    <property type="match status" value="1"/>
</dbReference>
<dbReference type="InterPro" id="IPR038595">
    <property type="entry name" value="LOR_sf"/>
</dbReference>
<dbReference type="RefSeq" id="XP_040785672.1">
    <property type="nucleotide sequence ID" value="XM_040933695.1"/>
</dbReference>
<gene>
    <name evidence="2" type="ORF">K460DRAFT_368030</name>
</gene>
<comment type="caution">
    <text evidence="2">The sequence shown here is derived from an EMBL/GenBank/DDBJ whole genome shotgun (WGS) entry which is preliminary data.</text>
</comment>
<reference evidence="2" key="1">
    <citation type="submission" date="2020-01" db="EMBL/GenBank/DDBJ databases">
        <authorList>
            <consortium name="DOE Joint Genome Institute"/>
            <person name="Haridas S."/>
            <person name="Albert R."/>
            <person name="Binder M."/>
            <person name="Bloem J."/>
            <person name="Labutti K."/>
            <person name="Salamov A."/>
            <person name="Andreopoulos B."/>
            <person name="Baker S.E."/>
            <person name="Barry K."/>
            <person name="Bills G."/>
            <person name="Bluhm B.H."/>
            <person name="Cannon C."/>
            <person name="Castanera R."/>
            <person name="Culley D.E."/>
            <person name="Daum C."/>
            <person name="Ezra D."/>
            <person name="Gonzalez J.B."/>
            <person name="Henrissat B."/>
            <person name="Kuo A."/>
            <person name="Liang C."/>
            <person name="Lipzen A."/>
            <person name="Lutzoni F."/>
            <person name="Magnuson J."/>
            <person name="Mondo S."/>
            <person name="Nolan M."/>
            <person name="Ohm R."/>
            <person name="Pangilinan J."/>
            <person name="Park H.-J."/>
            <person name="Ramirez L."/>
            <person name="Alfaro M."/>
            <person name="Sun H."/>
            <person name="Tritt A."/>
            <person name="Yoshinaga Y."/>
            <person name="Zwiers L.-H."/>
            <person name="Turgeon B.G."/>
            <person name="Goodwin S.B."/>
            <person name="Spatafora J.W."/>
            <person name="Crous P.W."/>
            <person name="Grigoriev I.V."/>
        </authorList>
    </citation>
    <scope>NUCLEOTIDE SEQUENCE</scope>
    <source>
        <strain evidence="2">CBS 394.84</strain>
    </source>
</reference>
<accession>A0A9P4L6B0</accession>
<dbReference type="SUPFAM" id="SSF54518">
    <property type="entry name" value="Tubby C-terminal domain-like"/>
    <property type="match status" value="1"/>
</dbReference>
<dbReference type="InterPro" id="IPR025659">
    <property type="entry name" value="Tubby-like_C"/>
</dbReference>
<dbReference type="OrthoDB" id="97518at2759"/>
<dbReference type="GeneID" id="63850946"/>
<evidence type="ECO:0000313" key="2">
    <source>
        <dbReference type="EMBL" id="KAF1843109.1"/>
    </source>
</evidence>
<name>A0A9P4L6B0_9PLEO</name>
<comment type="similarity">
    <text evidence="1">Belongs to the LOR family.</text>
</comment>
<sequence>MTGPLPPVPHPIGIFPQFLAASPAGETLVLKEKILSLSGDSFDIKLANGTPILKVEGKVLSISGKKKVYDMSGRHLFSIGRELFHPVHTTFKVESVDGGKVVEVKNAWKFIGSKATATFTSHDGKAETLGMKGNFFDTTADITDETQGGIVVARVNRKLFTGKEIFFGQQTYGVQVAPGVDMALIAALCICLDEKNNERKLY</sequence>